<dbReference type="Proteomes" id="UP000441925">
    <property type="component" value="Unassembled WGS sequence"/>
</dbReference>
<name>A0A6N7VBQ5_9FIRM</name>
<dbReference type="EMBL" id="VULQ01000001">
    <property type="protein sequence ID" value="MSS76858.1"/>
    <property type="molecule type" value="Genomic_DNA"/>
</dbReference>
<evidence type="ECO:0000313" key="1">
    <source>
        <dbReference type="EMBL" id="MSS76858.1"/>
    </source>
</evidence>
<gene>
    <name evidence="1" type="ORF">FYJ26_00145</name>
</gene>
<sequence length="181" mass="21745">MMEEKNKLISFNTWRKESIDLLTNKRIGKNEFLEKNYEYLKKLDLKPFSNISSVMEAIYNYQYYNIMAKRSNSLAFDIHNNPKKKKYYKNLINNRENFYHLKDIASLRLLELVEYSGIEAYYIKLRSKRLTGEIFEIVLKNHDKLILHSKSKSLLRKLVENNCFDSEIKESKIDSYVNKSY</sequence>
<proteinExistence type="predicted"/>
<accession>A0A6N7VBQ5</accession>
<protein>
    <submittedName>
        <fullName evidence="1">Uncharacterized protein</fullName>
    </submittedName>
</protein>
<comment type="caution">
    <text evidence="1">The sequence shown here is derived from an EMBL/GenBank/DDBJ whole genome shotgun (WGS) entry which is preliminary data.</text>
</comment>
<keyword evidence="2" id="KW-1185">Reference proteome</keyword>
<reference evidence="1 2" key="1">
    <citation type="submission" date="2019-08" db="EMBL/GenBank/DDBJ databases">
        <title>In-depth cultivation of the pig gut microbiome towards novel bacterial diversity and tailored functional studies.</title>
        <authorList>
            <person name="Wylensek D."/>
            <person name="Hitch T.C.A."/>
            <person name="Clavel T."/>
        </authorList>
    </citation>
    <scope>NUCLEOTIDE SEQUENCE [LARGE SCALE GENOMIC DNA]</scope>
    <source>
        <strain evidence="1 2">WCA-380-WT-2B</strain>
    </source>
</reference>
<dbReference type="InterPro" id="IPR046590">
    <property type="entry name" value="DUF6648"/>
</dbReference>
<organism evidence="1 2">
    <name type="scientific">Anaerococcus porci</name>
    <dbReference type="NCBI Taxonomy" id="2652269"/>
    <lineage>
        <taxon>Bacteria</taxon>
        <taxon>Bacillati</taxon>
        <taxon>Bacillota</taxon>
        <taxon>Tissierellia</taxon>
        <taxon>Tissierellales</taxon>
        <taxon>Peptoniphilaceae</taxon>
        <taxon>Anaerococcus</taxon>
    </lineage>
</organism>
<dbReference type="Pfam" id="PF20353">
    <property type="entry name" value="DUF6648"/>
    <property type="match status" value="1"/>
</dbReference>
<dbReference type="AlphaFoldDB" id="A0A6N7VBQ5"/>
<evidence type="ECO:0000313" key="2">
    <source>
        <dbReference type="Proteomes" id="UP000441925"/>
    </source>
</evidence>